<feature type="transmembrane region" description="Helical" evidence="16">
    <location>
        <begin position="138"/>
        <end position="159"/>
    </location>
</feature>
<accession>A0A453DQN9</accession>
<evidence type="ECO:0000256" key="5">
    <source>
        <dbReference type="ARBA" id="ARBA00022927"/>
    </source>
</evidence>
<comment type="similarity">
    <text evidence="2 14">Belongs to the peroxin-14 family.</text>
</comment>
<dbReference type="GO" id="GO:0005778">
    <property type="term" value="C:peroxisomal membrane"/>
    <property type="evidence" value="ECO:0007669"/>
    <property type="project" value="UniProtKB-SubCell"/>
</dbReference>
<feature type="compositionally biased region" description="Polar residues" evidence="15">
    <location>
        <begin position="449"/>
        <end position="462"/>
    </location>
</feature>
<keyword evidence="4 16" id="KW-0812">Transmembrane</keyword>
<keyword evidence="20" id="KW-1185">Reference proteome</keyword>
<evidence type="ECO:0000256" key="9">
    <source>
        <dbReference type="ARBA" id="ARBA00023140"/>
    </source>
</evidence>
<dbReference type="Proteomes" id="UP000015105">
    <property type="component" value="Chromosome 3D"/>
</dbReference>
<keyword evidence="8 14" id="KW-0472">Membrane</keyword>
<protein>
    <recommendedName>
        <fullName evidence="10 14">Peroxisomal membrane protein PEX14</fullName>
    </recommendedName>
    <alternativeName>
        <fullName evidence="11 14">Peroxin-14</fullName>
    </alternativeName>
</protein>
<keyword evidence="5 14" id="KW-0653">Protein transport</keyword>
<reference evidence="19" key="3">
    <citation type="journal article" date="2017" name="Nature">
        <title>Genome sequence of the progenitor of the wheat D genome Aegilops tauschii.</title>
        <authorList>
            <person name="Luo M.C."/>
            <person name="Gu Y.Q."/>
            <person name="Puiu D."/>
            <person name="Wang H."/>
            <person name="Twardziok S.O."/>
            <person name="Deal K.R."/>
            <person name="Huo N."/>
            <person name="Zhu T."/>
            <person name="Wang L."/>
            <person name="Wang Y."/>
            <person name="McGuire P.E."/>
            <person name="Liu S."/>
            <person name="Long H."/>
            <person name="Ramasamy R.K."/>
            <person name="Rodriguez J.C."/>
            <person name="Van S.L."/>
            <person name="Yuan L."/>
            <person name="Wang Z."/>
            <person name="Xia Z."/>
            <person name="Xiao L."/>
            <person name="Anderson O.D."/>
            <person name="Ouyang S."/>
            <person name="Liang Y."/>
            <person name="Zimin A.V."/>
            <person name="Pertea G."/>
            <person name="Qi P."/>
            <person name="Bennetzen J.L."/>
            <person name="Dai X."/>
            <person name="Dawson M.W."/>
            <person name="Muller H.G."/>
            <person name="Kugler K."/>
            <person name="Rivarola-Duarte L."/>
            <person name="Spannagl M."/>
            <person name="Mayer K.F.X."/>
            <person name="Lu F.H."/>
            <person name="Bevan M.W."/>
            <person name="Leroy P."/>
            <person name="Li P."/>
            <person name="You F.M."/>
            <person name="Sun Q."/>
            <person name="Liu Z."/>
            <person name="Lyons E."/>
            <person name="Wicker T."/>
            <person name="Salzberg S.L."/>
            <person name="Devos K.M."/>
            <person name="Dvorak J."/>
        </authorList>
    </citation>
    <scope>NUCLEOTIDE SEQUENCE [LARGE SCALE GENOMIC DNA]</scope>
    <source>
        <strain evidence="19">cv. AL8/78</strain>
    </source>
</reference>
<evidence type="ECO:0000259" key="18">
    <source>
        <dbReference type="Pfam" id="PF23020"/>
    </source>
</evidence>
<feature type="domain" description="Peroxisome membrane anchor protein Pex14p N-terminal" evidence="17">
    <location>
        <begin position="35"/>
        <end position="79"/>
    </location>
</feature>
<reference evidence="20" key="1">
    <citation type="journal article" date="2014" name="Science">
        <title>Ancient hybridizations among the ancestral genomes of bread wheat.</title>
        <authorList>
            <consortium name="International Wheat Genome Sequencing Consortium,"/>
            <person name="Marcussen T."/>
            <person name="Sandve S.R."/>
            <person name="Heier L."/>
            <person name="Spannagl M."/>
            <person name="Pfeifer M."/>
            <person name="Jakobsen K.S."/>
            <person name="Wulff B.B."/>
            <person name="Steuernagel B."/>
            <person name="Mayer K.F."/>
            <person name="Olsen O.A."/>
        </authorList>
    </citation>
    <scope>NUCLEOTIDE SEQUENCE [LARGE SCALE GENOMIC DNA]</scope>
    <source>
        <strain evidence="20">cv. AL8/78</strain>
    </source>
</reference>
<reference evidence="20" key="2">
    <citation type="journal article" date="2017" name="Nat. Plants">
        <title>The Aegilops tauschii genome reveals multiple impacts of transposons.</title>
        <authorList>
            <person name="Zhao G."/>
            <person name="Zou C."/>
            <person name="Li K."/>
            <person name="Wang K."/>
            <person name="Li T."/>
            <person name="Gao L."/>
            <person name="Zhang X."/>
            <person name="Wang H."/>
            <person name="Yang Z."/>
            <person name="Liu X."/>
            <person name="Jiang W."/>
            <person name="Mao L."/>
            <person name="Kong X."/>
            <person name="Jiao Y."/>
            <person name="Jia J."/>
        </authorList>
    </citation>
    <scope>NUCLEOTIDE SEQUENCE [LARGE SCALE GENOMIC DNA]</scope>
    <source>
        <strain evidence="20">cv. AL8/78</strain>
    </source>
</reference>
<dbReference type="AlphaFoldDB" id="A0A453DQN9"/>
<dbReference type="EnsemblPlants" id="AET3Gv20040000.8">
    <property type="protein sequence ID" value="AET3Gv20040000.8"/>
    <property type="gene ID" value="AET3Gv20040000"/>
</dbReference>
<evidence type="ECO:0000256" key="10">
    <source>
        <dbReference type="ARBA" id="ARBA00029502"/>
    </source>
</evidence>
<dbReference type="GO" id="GO:0005102">
    <property type="term" value="F:signaling receptor binding"/>
    <property type="evidence" value="ECO:0007669"/>
    <property type="project" value="TreeGrafter"/>
</dbReference>
<evidence type="ECO:0000256" key="2">
    <source>
        <dbReference type="ARBA" id="ARBA00005443"/>
    </source>
</evidence>
<dbReference type="STRING" id="200361.A0A453DQN9"/>
<organism evidence="19 20">
    <name type="scientific">Aegilops tauschii subsp. strangulata</name>
    <name type="common">Goatgrass</name>
    <dbReference type="NCBI Taxonomy" id="200361"/>
    <lineage>
        <taxon>Eukaryota</taxon>
        <taxon>Viridiplantae</taxon>
        <taxon>Streptophyta</taxon>
        <taxon>Embryophyta</taxon>
        <taxon>Tracheophyta</taxon>
        <taxon>Spermatophyta</taxon>
        <taxon>Magnoliopsida</taxon>
        <taxon>Liliopsida</taxon>
        <taxon>Poales</taxon>
        <taxon>Poaceae</taxon>
        <taxon>BOP clade</taxon>
        <taxon>Pooideae</taxon>
        <taxon>Triticodae</taxon>
        <taxon>Triticeae</taxon>
        <taxon>Triticinae</taxon>
        <taxon>Aegilops</taxon>
    </lineage>
</organism>
<evidence type="ECO:0000256" key="12">
    <source>
        <dbReference type="ARBA" id="ARBA00053920"/>
    </source>
</evidence>
<evidence type="ECO:0000313" key="19">
    <source>
        <dbReference type="EnsemblPlants" id="AET3Gv20040000.8"/>
    </source>
</evidence>
<dbReference type="InterPro" id="IPR054154">
    <property type="entry name" value="PEX14-like_M_plants"/>
</dbReference>
<dbReference type="PANTHER" id="PTHR23058">
    <property type="entry name" value="PEROXISOMAL MEMBRANE PROTEIN PEX14"/>
    <property type="match status" value="1"/>
</dbReference>
<evidence type="ECO:0000256" key="15">
    <source>
        <dbReference type="SAM" id="MobiDB-lite"/>
    </source>
</evidence>
<proteinExistence type="inferred from homology"/>
<feature type="region of interest" description="Disordered" evidence="15">
    <location>
        <begin position="1"/>
        <end position="31"/>
    </location>
</feature>
<dbReference type="GO" id="GO:1990429">
    <property type="term" value="C:peroxisomal importomer complex"/>
    <property type="evidence" value="ECO:0007669"/>
    <property type="project" value="TreeGrafter"/>
</dbReference>
<evidence type="ECO:0000256" key="13">
    <source>
        <dbReference type="ARBA" id="ARBA00064754"/>
    </source>
</evidence>
<evidence type="ECO:0000259" key="17">
    <source>
        <dbReference type="Pfam" id="PF04695"/>
    </source>
</evidence>
<keyword evidence="3 14" id="KW-0813">Transport</keyword>
<name>A0A453DQN9_AEGTS</name>
<evidence type="ECO:0000256" key="6">
    <source>
        <dbReference type="ARBA" id="ARBA00022989"/>
    </source>
</evidence>
<dbReference type="InterPro" id="IPR036388">
    <property type="entry name" value="WH-like_DNA-bd_sf"/>
</dbReference>
<comment type="function">
    <text evidence="12 14">Component of the PEX13-PEX14 docking complex, a translocon channel that specifically mediates the import of peroxisomal cargo proteins bound to PEX5 receptor. The PEX13-PEX14 docking complex forms a large import pore which can be opened to a diameter of about 9 nm. Mechanistically, PEX5 receptor along with cargo proteins associates with the PEX14 subunit of the PEX13-PEX14 docking complex in the cytosol, leading to the insertion of the receptor into the organelle membrane with the concomitant translocation of the cargo into the peroxisome matrix.</text>
</comment>
<dbReference type="InterPro" id="IPR025655">
    <property type="entry name" value="PEX14"/>
</dbReference>
<evidence type="ECO:0000256" key="11">
    <source>
        <dbReference type="ARBA" id="ARBA00029691"/>
    </source>
</evidence>
<reference evidence="19" key="5">
    <citation type="journal article" date="2021" name="G3 (Bethesda)">
        <title>Aegilops tauschii genome assembly Aet v5.0 features greater sequence contiguity and improved annotation.</title>
        <authorList>
            <person name="Wang L."/>
            <person name="Zhu T."/>
            <person name="Rodriguez J.C."/>
            <person name="Deal K.R."/>
            <person name="Dubcovsky J."/>
            <person name="McGuire P.E."/>
            <person name="Lux T."/>
            <person name="Spannagl M."/>
            <person name="Mayer K.F.X."/>
            <person name="Baldrich P."/>
            <person name="Meyers B.C."/>
            <person name="Huo N."/>
            <person name="Gu Y.Q."/>
            <person name="Zhou H."/>
            <person name="Devos K.M."/>
            <person name="Bennetzen J.L."/>
            <person name="Unver T."/>
            <person name="Budak H."/>
            <person name="Gulick P.J."/>
            <person name="Galiba G."/>
            <person name="Kalapos B."/>
            <person name="Nelson D.R."/>
            <person name="Li P."/>
            <person name="You F.M."/>
            <person name="Luo M.C."/>
            <person name="Dvorak J."/>
        </authorList>
    </citation>
    <scope>NUCLEOTIDE SEQUENCE [LARGE SCALE GENOMIC DNA]</scope>
    <source>
        <strain evidence="19">cv. AL8/78</strain>
    </source>
</reference>
<evidence type="ECO:0000256" key="14">
    <source>
        <dbReference type="RuleBase" id="RU367032"/>
    </source>
</evidence>
<feature type="compositionally biased region" description="Pro residues" evidence="15">
    <location>
        <begin position="372"/>
        <end position="383"/>
    </location>
</feature>
<dbReference type="Pfam" id="PF04695">
    <property type="entry name" value="Pex14_N"/>
    <property type="match status" value="1"/>
</dbReference>
<reference evidence="19" key="4">
    <citation type="submission" date="2019-03" db="UniProtKB">
        <authorList>
            <consortium name="EnsemblPlants"/>
        </authorList>
    </citation>
    <scope>IDENTIFICATION</scope>
</reference>
<dbReference type="Gene3D" id="1.10.10.10">
    <property type="entry name" value="Winged helix-like DNA-binding domain superfamily/Winged helix DNA-binding domain"/>
    <property type="match status" value="1"/>
</dbReference>
<evidence type="ECO:0000256" key="7">
    <source>
        <dbReference type="ARBA" id="ARBA00023010"/>
    </source>
</evidence>
<evidence type="ECO:0000256" key="16">
    <source>
        <dbReference type="SAM" id="Phobius"/>
    </source>
</evidence>
<feature type="region of interest" description="Disordered" evidence="15">
    <location>
        <begin position="96"/>
        <end position="118"/>
    </location>
</feature>
<evidence type="ECO:0000256" key="3">
    <source>
        <dbReference type="ARBA" id="ARBA00022448"/>
    </source>
</evidence>
<evidence type="ECO:0000256" key="1">
    <source>
        <dbReference type="ARBA" id="ARBA00004549"/>
    </source>
</evidence>
<dbReference type="FunFam" id="1.10.10.10:FF:000217">
    <property type="entry name" value="Peroxisomal membrane protein PEX14"/>
    <property type="match status" value="1"/>
</dbReference>
<comment type="subunit">
    <text evidence="13">Interacts with PEX13; forming the PEX13-PEX14 docking complex. Interacts with PEX5 (via WxxxF/Y motifs).</text>
</comment>
<feature type="region of interest" description="Disordered" evidence="15">
    <location>
        <begin position="329"/>
        <end position="351"/>
    </location>
</feature>
<comment type="subcellular location">
    <subcellularLocation>
        <location evidence="1">Peroxisome membrane</location>
        <topology evidence="1">Single-pass membrane protein</topology>
    </subcellularLocation>
</comment>
<dbReference type="Gramene" id="AET3Gv20040000.8">
    <property type="protein sequence ID" value="AET3Gv20040000.8"/>
    <property type="gene ID" value="AET3Gv20040000"/>
</dbReference>
<evidence type="ECO:0000256" key="4">
    <source>
        <dbReference type="ARBA" id="ARBA00022692"/>
    </source>
</evidence>
<dbReference type="Pfam" id="PF23020">
    <property type="entry name" value="PEX14-like_2nd"/>
    <property type="match status" value="1"/>
</dbReference>
<keyword evidence="7" id="KW-0811">Translocation</keyword>
<sequence length="481" mass="50994">TPPMAAQPPSSSPQDGSGGGGSSENLVLQAPQAVREDYVQNAVNFLAHPKVKGSPVSYRYSFLEKKGLTKEEIDEAFRRVPDPSTSSTDVVAVGSQQASNPNQSAGVQPYASVQSPQAPTGSVATGHIVPQTQTQFSWYHTLLGAGIFLGVGTSSVLIIKKLFLPRLKSWTRRVVSEGDENADNELKSKLYDEIKEAMEASSSAFSAIAKTNQELLASKEEDKKILVKLTEALDSQAEVLKSLSETLHHTRENRFSQYNMLEEHAQPGPWNGPTTNSWRASQQTNMYTTTPNGDFDSGRQSFMPLSAEPTSASFPRSYVDQRVPRAGYGFQPQMGYDRSNPGTREGYYGSPPYYPGGSNAVDAPAPAPAPLAVPAPAPAPAPTPVAQESPFQRHWVPPQPPGVAMPEAAAAIRQPRSLPRQEPQPAASSADASRPADSAMNEQMDGVSSAVTSDESPSSSAAVGTMAGAANGENGEGPGAA</sequence>
<evidence type="ECO:0000313" key="20">
    <source>
        <dbReference type="Proteomes" id="UP000015105"/>
    </source>
</evidence>
<keyword evidence="9 14" id="KW-0576">Peroxisome</keyword>
<dbReference type="GO" id="GO:0016560">
    <property type="term" value="P:protein import into peroxisome matrix, docking"/>
    <property type="evidence" value="ECO:0007669"/>
    <property type="project" value="UniProtKB-UniRule"/>
</dbReference>
<feature type="region of interest" description="Disordered" evidence="15">
    <location>
        <begin position="372"/>
        <end position="481"/>
    </location>
</feature>
<feature type="domain" description="Peroxisomal membrane protein PEX14 central plants" evidence="18">
    <location>
        <begin position="135"/>
        <end position="250"/>
    </location>
</feature>
<keyword evidence="6 16" id="KW-1133">Transmembrane helix</keyword>
<evidence type="ECO:0000256" key="8">
    <source>
        <dbReference type="ARBA" id="ARBA00023136"/>
    </source>
</evidence>
<dbReference type="InterPro" id="IPR006785">
    <property type="entry name" value="Pex14_N"/>
</dbReference>
<dbReference type="PANTHER" id="PTHR23058:SF14">
    <property type="entry name" value="PEROXISOMAL MEMBRANE PROTEIN PEX14"/>
    <property type="match status" value="1"/>
</dbReference>
<feature type="compositionally biased region" description="Low complexity" evidence="15">
    <location>
        <begin position="425"/>
        <end position="439"/>
    </location>
</feature>